<evidence type="ECO:0000313" key="2">
    <source>
        <dbReference type="Proteomes" id="UP000615760"/>
    </source>
</evidence>
<reference evidence="2" key="1">
    <citation type="journal article" date="2019" name="Int. J. Syst. Evol. Microbiol.">
        <title>The Global Catalogue of Microorganisms (GCM) 10K type strain sequencing project: providing services to taxonomists for standard genome sequencing and annotation.</title>
        <authorList>
            <consortium name="The Broad Institute Genomics Platform"/>
            <consortium name="The Broad Institute Genome Sequencing Center for Infectious Disease"/>
            <person name="Wu L."/>
            <person name="Ma J."/>
        </authorList>
    </citation>
    <scope>NUCLEOTIDE SEQUENCE [LARGE SCALE GENOMIC DNA]</scope>
    <source>
        <strain evidence="2">CGMCC 1.15461</strain>
    </source>
</reference>
<organism evidence="1 2">
    <name type="scientific">Flavobacterium suaedae</name>
    <dbReference type="NCBI Taxonomy" id="1767027"/>
    <lineage>
        <taxon>Bacteria</taxon>
        <taxon>Pseudomonadati</taxon>
        <taxon>Bacteroidota</taxon>
        <taxon>Flavobacteriia</taxon>
        <taxon>Flavobacteriales</taxon>
        <taxon>Flavobacteriaceae</taxon>
        <taxon>Flavobacterium</taxon>
    </lineage>
</organism>
<sequence>MKMKNKFIYLSALAVVFASCEPEFDNELSNSTYSSGEADFSSYVAVGNSLTAGVMDGTVSRVGQSYSFPNLLAQQFAVAGGGEFTQPPFDSDVNNYGGLILGGTVIQPTRLIIDASAGGPENIAGMPTVDVSNQFATAYNNMGVPGAKSFHLLAQGYGSLQGVPLGLANPYFARHATSPTATVLGDAMMKNPTFFTNWIGNNDVLAFATSGGTGVNQAGNLDPSTYGSNDITDPNVFGSVYSQITTTLMSGGAKGVVATIPDVTAIPYFTTVPYNPLTPELIGGGDAAVGAATIEALNAQLYGPISQALAAFGQPGRISLMSTSGNSPLLITDETLTDMSAQITGALTQAGVPAAQAQFLGAVFGQARQATADDLVLLPTRSVIGTAPDGAPAPINAFGISYPLQDEHILIPSESAMVAEATATFNAIIKQVAAANEIAVADMNAIMNQLVTGLRVEDGQIYTADYFSTSAINTVLFSLDGIHPNARGYAVVTNEIIKVINEFYDAKLPLISAANYPGATVLPSN</sequence>
<comment type="caution">
    <text evidence="1">The sequence shown here is derived from an EMBL/GenBank/DDBJ whole genome shotgun (WGS) entry which is preliminary data.</text>
</comment>
<evidence type="ECO:0000313" key="1">
    <source>
        <dbReference type="EMBL" id="GGB81774.1"/>
    </source>
</evidence>
<accession>A0ABQ1JY39</accession>
<dbReference type="InterPro" id="IPR036514">
    <property type="entry name" value="SGNH_hydro_sf"/>
</dbReference>
<dbReference type="Proteomes" id="UP000615760">
    <property type="component" value="Unassembled WGS sequence"/>
</dbReference>
<protein>
    <submittedName>
        <fullName evidence="1">Outer membrane protein</fullName>
    </submittedName>
</protein>
<name>A0ABQ1JY39_9FLAO</name>
<proteinExistence type="predicted"/>
<dbReference type="PROSITE" id="PS51257">
    <property type="entry name" value="PROKAR_LIPOPROTEIN"/>
    <property type="match status" value="1"/>
</dbReference>
<dbReference type="Gene3D" id="3.40.50.1110">
    <property type="entry name" value="SGNH hydrolase"/>
    <property type="match status" value="1"/>
</dbReference>
<gene>
    <name evidence="1" type="ORF">GCM10007424_22330</name>
</gene>
<keyword evidence="2" id="KW-1185">Reference proteome</keyword>
<dbReference type="EMBL" id="BMJE01000006">
    <property type="protein sequence ID" value="GGB81774.1"/>
    <property type="molecule type" value="Genomic_DNA"/>
</dbReference>
<dbReference type="SUPFAM" id="SSF52266">
    <property type="entry name" value="SGNH hydrolase"/>
    <property type="match status" value="2"/>
</dbReference>